<dbReference type="Pfam" id="PF13424">
    <property type="entry name" value="TPR_12"/>
    <property type="match status" value="1"/>
</dbReference>
<feature type="chain" id="PRO_5007813451" evidence="8">
    <location>
        <begin position="28"/>
        <end position="728"/>
    </location>
</feature>
<keyword evidence="4 6" id="KW-0802">TPR repeat</keyword>
<accession>A0A160DTW3</accession>
<feature type="coiled-coil region" evidence="7">
    <location>
        <begin position="459"/>
        <end position="486"/>
    </location>
</feature>
<dbReference type="SMART" id="SM00091">
    <property type="entry name" value="PAS"/>
    <property type="match status" value="1"/>
</dbReference>
<keyword evidence="7" id="KW-0175">Coiled coil</keyword>
<dbReference type="PROSITE" id="PS50005">
    <property type="entry name" value="TPR"/>
    <property type="match status" value="2"/>
</dbReference>
<keyword evidence="8" id="KW-0732">Signal</keyword>
<proteinExistence type="inferred from homology"/>
<dbReference type="PROSITE" id="PS50112">
    <property type="entry name" value="PAS"/>
    <property type="match status" value="1"/>
</dbReference>
<dbReference type="OrthoDB" id="6014116at2"/>
<dbReference type="SMART" id="SM00028">
    <property type="entry name" value="TPR"/>
    <property type="match status" value="3"/>
</dbReference>
<protein>
    <submittedName>
        <fullName evidence="10">PAS/PAC sensor protein</fullName>
    </submittedName>
</protein>
<dbReference type="STRING" id="1300342.I596_1824"/>
<dbReference type="EMBL" id="CP015249">
    <property type="protein sequence ID" value="ANB17847.1"/>
    <property type="molecule type" value="Genomic_DNA"/>
</dbReference>
<dbReference type="InterPro" id="IPR011990">
    <property type="entry name" value="TPR-like_helical_dom_sf"/>
</dbReference>
<dbReference type="PANTHER" id="PTHR46630:SF1">
    <property type="entry name" value="TETRATRICOPEPTIDE REPEAT PROTEIN 29"/>
    <property type="match status" value="1"/>
</dbReference>
<feature type="domain" description="PAS" evidence="9">
    <location>
        <begin position="486"/>
        <end position="541"/>
    </location>
</feature>
<dbReference type="InterPro" id="IPR035965">
    <property type="entry name" value="PAS-like_dom_sf"/>
</dbReference>
<dbReference type="CDD" id="cd22890">
    <property type="entry name" value="ChiS-DBD"/>
    <property type="match status" value="1"/>
</dbReference>
<dbReference type="SUPFAM" id="SSF48452">
    <property type="entry name" value="TPR-like"/>
    <property type="match status" value="2"/>
</dbReference>
<dbReference type="InterPro" id="IPR051476">
    <property type="entry name" value="Bac_ResReg_Asp_Phosphatase"/>
</dbReference>
<dbReference type="SUPFAM" id="SSF55785">
    <property type="entry name" value="PYP-like sensor domain (PAS domain)"/>
    <property type="match status" value="1"/>
</dbReference>
<sequence>MSRRASAGAAAGLAWLILLAGALQLGAAQGQDPPGADEQPLSECRALRHPSPARAATVCAAAADRALAQGRTSEAVEAMFHASEAAQALGEFEAAERWLAQIERSLREHGTAEDRFRLARRTGMLAFRRDRPADALHAFERARVLAGPLGDRERAIAFNDLGIVQRKLGDYPAALSSFIASLELRSRAGQEQEVGPALQNIADVYREAGDLDQAEAYLRKAIQLHTEGGVPLKAAHAHESLGLVAAARGDTAAAATAYAAAAAIFDEAQAAPDRLRVVLRQADLASSAGDAAALTAGLAAAGPLVEALGGNEPLAYVRLDAERLALAGRPREAFGRLSARLDRDDPSDALAERQQALARLAAWAEALGDWRPALALQRRAFEAQQALDERQRSEVVDRLRIRYGLAERERELAQLELESSRQQGALKDARRTRDGLLAAAAAILLALLALHRRRVWQLRLQAERSRVQLEQELDRFRAAAARLRADRHRLRLALDRAGEPLLLVDAAGQVYLANRAARALLGRPDAEPSGSPEQLADWIEPGQAQRIGDWLRGLDDAPGAPVAIDAAGAGMWLMPLALEEELIVLGLSAAAGPDAQTRHLLEDLRDAHARDESTLAPATPPPAGAAPEAFRRALVALMRAAVDAWESSTRKSRLDLAEASGVWRITIDDGRLRVRTMERYLGMERMPERPRWREVLRTAYFVLAECPLDTGQRERLRGLIDAVKALAR</sequence>
<evidence type="ECO:0000256" key="6">
    <source>
        <dbReference type="PROSITE-ProRule" id="PRU00339"/>
    </source>
</evidence>
<evidence type="ECO:0000313" key="10">
    <source>
        <dbReference type="EMBL" id="ANB17847.1"/>
    </source>
</evidence>
<dbReference type="RefSeq" id="WP_067646398.1">
    <property type="nucleotide sequence ID" value="NZ_CP015249.1"/>
</dbReference>
<dbReference type="InterPro" id="IPR000014">
    <property type="entry name" value="PAS"/>
</dbReference>
<keyword evidence="11" id="KW-1185">Reference proteome</keyword>
<evidence type="ECO:0000256" key="4">
    <source>
        <dbReference type="ARBA" id="ARBA00022803"/>
    </source>
</evidence>
<evidence type="ECO:0000313" key="11">
    <source>
        <dbReference type="Proteomes" id="UP000076830"/>
    </source>
</evidence>
<evidence type="ECO:0000256" key="7">
    <source>
        <dbReference type="SAM" id="Coils"/>
    </source>
</evidence>
<dbReference type="Gene3D" id="1.25.40.10">
    <property type="entry name" value="Tetratricopeptide repeat domain"/>
    <property type="match status" value="1"/>
</dbReference>
<comment type="similarity">
    <text evidence="5">Belongs to the Rap family.</text>
</comment>
<name>A0A160DTW3_9GAMM</name>
<dbReference type="GO" id="GO:0005737">
    <property type="term" value="C:cytoplasm"/>
    <property type="evidence" value="ECO:0007669"/>
    <property type="project" value="UniProtKB-SubCell"/>
</dbReference>
<evidence type="ECO:0000256" key="3">
    <source>
        <dbReference type="ARBA" id="ARBA00022737"/>
    </source>
</evidence>
<comment type="subcellular location">
    <subcellularLocation>
        <location evidence="1">Cytoplasm</location>
    </subcellularLocation>
</comment>
<keyword evidence="2" id="KW-0963">Cytoplasm</keyword>
<dbReference type="AlphaFoldDB" id="A0A160DTW3"/>
<dbReference type="Gene3D" id="3.30.450.20">
    <property type="entry name" value="PAS domain"/>
    <property type="match status" value="1"/>
</dbReference>
<dbReference type="InterPro" id="IPR019734">
    <property type="entry name" value="TPR_rpt"/>
</dbReference>
<evidence type="ECO:0000256" key="5">
    <source>
        <dbReference type="ARBA" id="ARBA00038253"/>
    </source>
</evidence>
<feature type="repeat" description="TPR" evidence="6">
    <location>
        <begin position="155"/>
        <end position="188"/>
    </location>
</feature>
<feature type="coiled-coil region" evidence="7">
    <location>
        <begin position="396"/>
        <end position="432"/>
    </location>
</feature>
<feature type="signal peptide" evidence="8">
    <location>
        <begin position="1"/>
        <end position="27"/>
    </location>
</feature>
<reference evidence="10 11" key="1">
    <citation type="submission" date="2016-04" db="EMBL/GenBank/DDBJ databases">
        <title>Complete genome sequence of Dokdonella koreensis DS-123T.</title>
        <authorList>
            <person name="Kim J.F."/>
            <person name="Lee H."/>
            <person name="Kwak M.-J."/>
        </authorList>
    </citation>
    <scope>NUCLEOTIDE SEQUENCE [LARGE SCALE GENOMIC DNA]</scope>
    <source>
        <strain evidence="10 11">DS-123</strain>
    </source>
</reference>
<dbReference type="Proteomes" id="UP000076830">
    <property type="component" value="Chromosome"/>
</dbReference>
<dbReference type="PANTHER" id="PTHR46630">
    <property type="entry name" value="TETRATRICOPEPTIDE REPEAT PROTEIN 29"/>
    <property type="match status" value="1"/>
</dbReference>
<keyword evidence="3" id="KW-0677">Repeat</keyword>
<evidence type="ECO:0000256" key="1">
    <source>
        <dbReference type="ARBA" id="ARBA00004496"/>
    </source>
</evidence>
<dbReference type="KEGG" id="dko:I596_1824"/>
<gene>
    <name evidence="10" type="ORF">I596_1824</name>
</gene>
<evidence type="ECO:0000259" key="9">
    <source>
        <dbReference type="PROSITE" id="PS50112"/>
    </source>
</evidence>
<evidence type="ECO:0000256" key="8">
    <source>
        <dbReference type="SAM" id="SignalP"/>
    </source>
</evidence>
<feature type="repeat" description="TPR" evidence="6">
    <location>
        <begin position="195"/>
        <end position="228"/>
    </location>
</feature>
<organism evidence="10 11">
    <name type="scientific">Dokdonella koreensis DS-123</name>
    <dbReference type="NCBI Taxonomy" id="1300342"/>
    <lineage>
        <taxon>Bacteria</taxon>
        <taxon>Pseudomonadati</taxon>
        <taxon>Pseudomonadota</taxon>
        <taxon>Gammaproteobacteria</taxon>
        <taxon>Lysobacterales</taxon>
        <taxon>Rhodanobacteraceae</taxon>
        <taxon>Dokdonella</taxon>
    </lineage>
</organism>
<evidence type="ECO:0000256" key="2">
    <source>
        <dbReference type="ARBA" id="ARBA00022490"/>
    </source>
</evidence>